<comment type="caution">
    <text evidence="14">The sequence shown here is derived from an EMBL/GenBank/DDBJ whole genome shotgun (WGS) entry which is preliminary data.</text>
</comment>
<evidence type="ECO:0000256" key="2">
    <source>
        <dbReference type="ARBA" id="ARBA00008936"/>
    </source>
</evidence>
<comment type="subcellular location">
    <subcellularLocation>
        <location evidence="12">Cell membrane</location>
        <topology evidence="12">Peripheral membrane protein</topology>
    </subcellularLocation>
    <subcellularLocation>
        <location evidence="1">Membrane</location>
    </subcellularLocation>
</comment>
<dbReference type="InterPro" id="IPR000194">
    <property type="entry name" value="ATPase_F1/V1/A1_a/bsu_nucl-bd"/>
</dbReference>
<dbReference type="InterPro" id="IPR050053">
    <property type="entry name" value="ATPase_alpha/beta_chains"/>
</dbReference>
<dbReference type="InterPro" id="IPR020003">
    <property type="entry name" value="ATPase_a/bsu_AS"/>
</dbReference>
<dbReference type="InterPro" id="IPR005722">
    <property type="entry name" value="ATP_synth_F1_bsu"/>
</dbReference>
<feature type="domain" description="AAA+ ATPase" evidence="13">
    <location>
        <begin position="143"/>
        <end position="336"/>
    </location>
</feature>
<protein>
    <recommendedName>
        <fullName evidence="12">ATP synthase subunit beta</fullName>
        <ecNumber evidence="12">7.1.2.2</ecNumber>
    </recommendedName>
    <alternativeName>
        <fullName evidence="12">ATP synthase F1 sector subunit beta</fullName>
    </alternativeName>
    <alternativeName>
        <fullName evidence="12">F-ATPase subunit beta</fullName>
    </alternativeName>
</protein>
<comment type="similarity">
    <text evidence="2 12">Belongs to the ATPase alpha/beta chains family.</text>
</comment>
<name>A0ABV5I4D9_9RHOB</name>
<dbReference type="InterPro" id="IPR055190">
    <property type="entry name" value="ATP-synt_VA_C"/>
</dbReference>
<proteinExistence type="inferred from homology"/>
<dbReference type="Gene3D" id="2.40.10.170">
    <property type="match status" value="1"/>
</dbReference>
<feature type="binding site" evidence="12">
    <location>
        <begin position="151"/>
        <end position="158"/>
    </location>
    <ligand>
        <name>ATP</name>
        <dbReference type="ChEBI" id="CHEBI:30616"/>
    </ligand>
</feature>
<evidence type="ECO:0000256" key="6">
    <source>
        <dbReference type="ARBA" id="ARBA00022840"/>
    </source>
</evidence>
<evidence type="ECO:0000256" key="9">
    <source>
        <dbReference type="ARBA" id="ARBA00023136"/>
    </source>
</evidence>
<keyword evidence="5 12" id="KW-0375">Hydrogen ion transport</keyword>
<keyword evidence="4 12" id="KW-0547">Nucleotide-binding</keyword>
<accession>A0ABV5I4D9</accession>
<evidence type="ECO:0000256" key="12">
    <source>
        <dbReference type="HAMAP-Rule" id="MF_01347"/>
    </source>
</evidence>
<dbReference type="CDD" id="cd18115">
    <property type="entry name" value="ATP-synt_F1_beta_N"/>
    <property type="match status" value="1"/>
</dbReference>
<dbReference type="SUPFAM" id="SSF52540">
    <property type="entry name" value="P-loop containing nucleoside triphosphate hydrolases"/>
    <property type="match status" value="1"/>
</dbReference>
<dbReference type="RefSeq" id="WP_377071176.1">
    <property type="nucleotide sequence ID" value="NZ_JBHMEC010000030.1"/>
</dbReference>
<dbReference type="HAMAP" id="MF_01347">
    <property type="entry name" value="ATP_synth_beta_bact"/>
    <property type="match status" value="1"/>
</dbReference>
<evidence type="ECO:0000256" key="8">
    <source>
        <dbReference type="ARBA" id="ARBA00023065"/>
    </source>
</evidence>
<dbReference type="SUPFAM" id="SSF47917">
    <property type="entry name" value="C-terminal domain of alpha and beta subunits of F1 ATP synthase"/>
    <property type="match status" value="1"/>
</dbReference>
<dbReference type="Gene3D" id="1.10.1140.10">
    <property type="entry name" value="Bovine Mitochondrial F1-atpase, Atp Synthase Beta Chain, Chain D, domain 3"/>
    <property type="match status" value="1"/>
</dbReference>
<evidence type="ECO:0000313" key="14">
    <source>
        <dbReference type="EMBL" id="MFB9151560.1"/>
    </source>
</evidence>
<dbReference type="EC" id="7.1.2.2" evidence="12"/>
<dbReference type="SUPFAM" id="SSF50615">
    <property type="entry name" value="N-terminal domain of alpha and beta subunits of F1 ATP synthase"/>
    <property type="match status" value="1"/>
</dbReference>
<evidence type="ECO:0000259" key="13">
    <source>
        <dbReference type="SMART" id="SM00382"/>
    </source>
</evidence>
<evidence type="ECO:0000256" key="3">
    <source>
        <dbReference type="ARBA" id="ARBA00022448"/>
    </source>
</evidence>
<evidence type="ECO:0000256" key="10">
    <source>
        <dbReference type="ARBA" id="ARBA00023196"/>
    </source>
</evidence>
<dbReference type="CDD" id="cd18110">
    <property type="entry name" value="ATP-synt_F1_beta_C"/>
    <property type="match status" value="1"/>
</dbReference>
<dbReference type="Pfam" id="PF00006">
    <property type="entry name" value="ATP-synt_ab"/>
    <property type="match status" value="1"/>
</dbReference>
<dbReference type="PIRSF" id="PIRSF039072">
    <property type="entry name" value="ATPase_subunit_beta"/>
    <property type="match status" value="1"/>
</dbReference>
<keyword evidence="11 12" id="KW-0066">ATP synthesis</keyword>
<dbReference type="PROSITE" id="PS00152">
    <property type="entry name" value="ATPASE_ALPHA_BETA"/>
    <property type="match status" value="1"/>
</dbReference>
<dbReference type="Pfam" id="PF02874">
    <property type="entry name" value="ATP-synt_ab_N"/>
    <property type="match status" value="1"/>
</dbReference>
<dbReference type="Gene3D" id="3.40.50.300">
    <property type="entry name" value="P-loop containing nucleotide triphosphate hydrolases"/>
    <property type="match status" value="1"/>
</dbReference>
<keyword evidence="9 12" id="KW-0472">Membrane</keyword>
<keyword evidence="6 12" id="KW-0067">ATP-binding</keyword>
<dbReference type="InterPro" id="IPR027417">
    <property type="entry name" value="P-loop_NTPase"/>
</dbReference>
<dbReference type="PANTHER" id="PTHR15184:SF71">
    <property type="entry name" value="ATP SYNTHASE SUBUNIT BETA, MITOCHONDRIAL"/>
    <property type="match status" value="1"/>
</dbReference>
<keyword evidence="7 12" id="KW-1278">Translocase</keyword>
<evidence type="ECO:0000256" key="5">
    <source>
        <dbReference type="ARBA" id="ARBA00022781"/>
    </source>
</evidence>
<dbReference type="Proteomes" id="UP001589670">
    <property type="component" value="Unassembled WGS sequence"/>
</dbReference>
<keyword evidence="8 12" id="KW-0406">Ion transport</keyword>
<keyword evidence="10 12" id="KW-0139">CF(1)</keyword>
<evidence type="ECO:0000256" key="1">
    <source>
        <dbReference type="ARBA" id="ARBA00004370"/>
    </source>
</evidence>
<sequence>MANAKGKVTQVIGAVVDVQFGDDLPAILNALETDNHGKKLVLEVAQHLGENTVRTIAMDATEGLVRGQEVTDSGSPISVPVGNATLGRIINVIGEPVDEQGPVKADETRAIHQPAPEFDEQSTESVVLETGIKVVDLLAPYAKGGKIGLFGGAGVGKTVLIMELINNIAKVHSGYSVFAGVGERTREGNDLYHEMIESNVIKPDNLEESQVALVYGQMNEPPGARARVALTGLTLAEQFRDQSGTDVLFFVDNIFRFTQAGSEVSALLGRIPSAVGYQPTLATDMGAMQERITSTKQGSITSIQAVYVPADDLTDPAPATTFAHLDATTVLSRAISELGIYPAVDPLDSNSRLMDPQIVGEEHYQVARDVQGILQRYKALQDIIAILGMDELSEEDKLTVARARKIQRFLSQPFDVAKVFTGSDGIQVPLEETIKSFKAVVAGEYDHLPEGAFYMVGGIDDVVAKAEKMAAAAA</sequence>
<gene>
    <name evidence="12 14" type="primary">atpD</name>
    <name evidence="14" type="ORF">ACFFU4_17535</name>
</gene>
<evidence type="ECO:0000256" key="4">
    <source>
        <dbReference type="ARBA" id="ARBA00022741"/>
    </source>
</evidence>
<dbReference type="EMBL" id="JBHMEC010000030">
    <property type="protein sequence ID" value="MFB9151560.1"/>
    <property type="molecule type" value="Genomic_DNA"/>
</dbReference>
<keyword evidence="15" id="KW-1185">Reference proteome</keyword>
<evidence type="ECO:0000256" key="11">
    <source>
        <dbReference type="ARBA" id="ARBA00023310"/>
    </source>
</evidence>
<organism evidence="14 15">
    <name type="scientific">Roseovarius ramblicola</name>
    <dbReference type="NCBI Taxonomy" id="2022336"/>
    <lineage>
        <taxon>Bacteria</taxon>
        <taxon>Pseudomonadati</taxon>
        <taxon>Pseudomonadota</taxon>
        <taxon>Alphaproteobacteria</taxon>
        <taxon>Rhodobacterales</taxon>
        <taxon>Roseobacteraceae</taxon>
        <taxon>Roseovarius</taxon>
    </lineage>
</organism>
<reference evidence="14 15" key="1">
    <citation type="submission" date="2024-09" db="EMBL/GenBank/DDBJ databases">
        <authorList>
            <person name="Sun Q."/>
            <person name="Mori K."/>
        </authorList>
    </citation>
    <scope>NUCLEOTIDE SEQUENCE [LARGE SCALE GENOMIC DNA]</scope>
    <source>
        <strain evidence="14 15">CECT 9424</strain>
    </source>
</reference>
<keyword evidence="12" id="KW-1003">Cell membrane</keyword>
<dbReference type="InterPro" id="IPR036121">
    <property type="entry name" value="ATPase_F1/V1/A1_a/bsu_N_sf"/>
</dbReference>
<keyword evidence="3 12" id="KW-0813">Transport</keyword>
<evidence type="ECO:0000313" key="15">
    <source>
        <dbReference type="Proteomes" id="UP001589670"/>
    </source>
</evidence>
<dbReference type="SMART" id="SM00382">
    <property type="entry name" value="AAA"/>
    <property type="match status" value="1"/>
</dbReference>
<dbReference type="InterPro" id="IPR003593">
    <property type="entry name" value="AAA+_ATPase"/>
</dbReference>
<dbReference type="Pfam" id="PF22919">
    <property type="entry name" value="ATP-synt_VA_C"/>
    <property type="match status" value="1"/>
</dbReference>
<dbReference type="PANTHER" id="PTHR15184">
    <property type="entry name" value="ATP SYNTHASE"/>
    <property type="match status" value="1"/>
</dbReference>
<comment type="catalytic activity">
    <reaction evidence="12">
        <text>ATP + H2O + 4 H(+)(in) = ADP + phosphate + 5 H(+)(out)</text>
        <dbReference type="Rhea" id="RHEA:57720"/>
        <dbReference type="ChEBI" id="CHEBI:15377"/>
        <dbReference type="ChEBI" id="CHEBI:15378"/>
        <dbReference type="ChEBI" id="CHEBI:30616"/>
        <dbReference type="ChEBI" id="CHEBI:43474"/>
        <dbReference type="ChEBI" id="CHEBI:456216"/>
        <dbReference type="EC" id="7.1.2.2"/>
    </reaction>
</comment>
<dbReference type="CDD" id="cd01133">
    <property type="entry name" value="F1-ATPase_beta_CD"/>
    <property type="match status" value="1"/>
</dbReference>
<evidence type="ECO:0000256" key="7">
    <source>
        <dbReference type="ARBA" id="ARBA00022967"/>
    </source>
</evidence>
<dbReference type="InterPro" id="IPR004100">
    <property type="entry name" value="ATPase_F1/V1/A1_a/bsu_N"/>
</dbReference>
<comment type="function">
    <text evidence="12">Produces ATP from ADP in the presence of a proton gradient across the membrane. The catalytic sites are hosted primarily by the beta subunits.</text>
</comment>
<dbReference type="NCBIfam" id="TIGR01039">
    <property type="entry name" value="atpD"/>
    <property type="match status" value="1"/>
</dbReference>
<dbReference type="InterPro" id="IPR024034">
    <property type="entry name" value="ATPase_F1/V1_b/a_C"/>
</dbReference>